<dbReference type="HOGENOM" id="CLU_1835718_0_0_1"/>
<sequence length="140" mass="16803">MIHSHMFCKIFFQITITFPTIPINYFINFNISKNNILQFQLIAQSDRRYKNLSVNSIYCPKIPSLPQLFNFCYISFSRIYFRLFNKIIISSKKQCAYIFNEILALSHLFKITDNFCFEIPLITHIKFNNTLFENKFKPFI</sequence>
<dbReference type="Proteomes" id="UP000009082">
    <property type="component" value="Unassembled WGS sequence"/>
</dbReference>
<accession>C4V8Y6</accession>
<reference evidence="2" key="1">
    <citation type="journal article" date="2009" name="PLoS Pathog.">
        <title>Genomic analyses of the microsporidian Nosema ceranae, an emergent pathogen of honey bees.</title>
        <authorList>
            <person name="Cornman R.S."/>
            <person name="Chen Y.P."/>
            <person name="Schatz M.C."/>
            <person name="Street C."/>
            <person name="Zhao Y."/>
            <person name="Desany B."/>
            <person name="Egholm M."/>
            <person name="Hutchison S."/>
            <person name="Pettis J.S."/>
            <person name="Lipkin W.I."/>
            <person name="Evans J.D."/>
        </authorList>
    </citation>
    <scope>NUCLEOTIDE SEQUENCE [LARGE SCALE GENOMIC DNA]</scope>
    <source>
        <strain evidence="2">BRL01</strain>
    </source>
</reference>
<proteinExistence type="predicted"/>
<dbReference type="VEuPathDB" id="MicrosporidiaDB:NCER_100993"/>
<name>C4V8Y6_VAIC1</name>
<evidence type="ECO:0000313" key="1">
    <source>
        <dbReference type="EMBL" id="EEQ82312.1"/>
    </source>
</evidence>
<dbReference type="EMBL" id="ACOL01000076">
    <property type="protein sequence ID" value="EEQ82312.1"/>
    <property type="molecule type" value="Genomic_DNA"/>
</dbReference>
<protein>
    <submittedName>
        <fullName evidence="1">Uncharacterized protein</fullName>
    </submittedName>
</protein>
<gene>
    <name evidence="1" type="ORF">NCER_100993</name>
</gene>
<dbReference type="KEGG" id="nce:NCER_100993"/>
<organism evidence="2">
    <name type="scientific">Vairimorpha ceranae (strain BRL01)</name>
    <name type="common">Microsporidian parasite</name>
    <name type="synonym">Nosema ceranae</name>
    <dbReference type="NCBI Taxonomy" id="578460"/>
    <lineage>
        <taxon>Eukaryota</taxon>
        <taxon>Fungi</taxon>
        <taxon>Fungi incertae sedis</taxon>
        <taxon>Microsporidia</taxon>
        <taxon>Nosematidae</taxon>
        <taxon>Vairimorpha</taxon>
    </lineage>
</organism>
<evidence type="ECO:0000313" key="2">
    <source>
        <dbReference type="Proteomes" id="UP000009082"/>
    </source>
</evidence>
<dbReference type="AlphaFoldDB" id="C4V8Y6"/>
<dbReference type="InParanoid" id="C4V8Y6"/>